<evidence type="ECO:0000313" key="6">
    <source>
        <dbReference type="EMBL" id="XDJ61085.1"/>
    </source>
</evidence>
<dbReference type="EMBL" id="CP158266">
    <property type="protein sequence ID" value="XDJ83335.1"/>
    <property type="molecule type" value="Genomic_DNA"/>
</dbReference>
<evidence type="ECO:0000313" key="3">
    <source>
        <dbReference type="EMBL" id="XDJ52856.1"/>
    </source>
</evidence>
<keyword evidence="1" id="KW-0732">Signal</keyword>
<dbReference type="EMBL" id="CP158257">
    <property type="protein sequence ID" value="XDJ55480.1"/>
    <property type="molecule type" value="Genomic_DNA"/>
</dbReference>
<reference evidence="6" key="1">
    <citation type="submission" date="2024-05" db="EMBL/GenBank/DDBJ databases">
        <authorList>
            <person name="Luo Y.-C."/>
            <person name="Nicholds J."/>
            <person name="Mortimer T."/>
            <person name="Maboni G."/>
        </authorList>
    </citation>
    <scope>NUCLEOTIDE SEQUENCE</scope>
    <source>
        <strain evidence="17">124370</strain>
        <strain evidence="18">124566</strain>
        <strain evidence="16">124953</strain>
        <strain evidence="15">130308</strain>
        <strain evidence="14">130416</strain>
        <strain evidence="13">140124</strain>
        <strain evidence="12">143751</strain>
        <strain evidence="11">143769</strain>
        <strain evidence="10">143811</strain>
        <strain evidence="9">143936</strain>
        <strain evidence="8">145849</strain>
        <strain evidence="7">145850</strain>
        <strain evidence="6">145852</strain>
        <strain evidence="5">148131</strain>
        <strain evidence="4">150221</strain>
        <strain evidence="3">150964</strain>
        <strain evidence="2">153271</strain>
    </source>
</reference>
<evidence type="ECO:0000313" key="15">
    <source>
        <dbReference type="EMBL" id="XDJ90279.1"/>
    </source>
</evidence>
<dbReference type="EMBL" id="CP158256">
    <property type="protein sequence ID" value="XDJ52856.1"/>
    <property type="molecule type" value="Genomic_DNA"/>
</dbReference>
<dbReference type="Pfam" id="PF11769">
    <property type="entry name" value="DUF3313"/>
    <property type="match status" value="1"/>
</dbReference>
<evidence type="ECO:0000256" key="1">
    <source>
        <dbReference type="SAM" id="SignalP"/>
    </source>
</evidence>
<dbReference type="EMBL" id="CP158258">
    <property type="protein sequence ID" value="XDJ58220.1"/>
    <property type="molecule type" value="Genomic_DNA"/>
</dbReference>
<dbReference type="AlphaFoldDB" id="A0AB39E3Q7"/>
<dbReference type="EMBL" id="CP158263">
    <property type="protein sequence ID" value="XDJ70733.1"/>
    <property type="molecule type" value="Genomic_DNA"/>
</dbReference>
<organism evidence="6">
    <name type="scientific">Castellaniella ginsengisoli</name>
    <dbReference type="NCBI Taxonomy" id="546114"/>
    <lineage>
        <taxon>Bacteria</taxon>
        <taxon>Pseudomonadati</taxon>
        <taxon>Pseudomonadota</taxon>
        <taxon>Betaproteobacteria</taxon>
        <taxon>Burkholderiales</taxon>
        <taxon>Alcaligenaceae</taxon>
        <taxon>Castellaniella</taxon>
    </lineage>
</organism>
<evidence type="ECO:0000313" key="4">
    <source>
        <dbReference type="EMBL" id="XDJ55480.1"/>
    </source>
</evidence>
<evidence type="ECO:0000313" key="14">
    <source>
        <dbReference type="EMBL" id="XDJ88905.1"/>
    </source>
</evidence>
<evidence type="ECO:0000313" key="9">
    <source>
        <dbReference type="EMBL" id="XDJ70733.1"/>
    </source>
</evidence>
<feature type="chain" id="PRO_5044174626" evidence="1">
    <location>
        <begin position="19"/>
        <end position="224"/>
    </location>
</feature>
<evidence type="ECO:0000313" key="17">
    <source>
        <dbReference type="EMBL" id="XDJ97213.1"/>
    </source>
</evidence>
<gene>
    <name evidence="5" type="ORF">ABRY90_13320</name>
    <name evidence="8" type="ORF">ABRY91_05175</name>
    <name evidence="6" type="ORF">ABRY92_00205</name>
    <name evidence="16" type="ORF">ABRY95_00300</name>
    <name evidence="12" type="ORF">ABRY96_03680</name>
    <name evidence="10" type="ORF">ABRY97_04990</name>
    <name evidence="14" type="ORF">ABRY98_04880</name>
    <name evidence="4" type="ORF">ABRZ00_13210</name>
    <name evidence="3" type="ORF">ABRZ01_13200</name>
    <name evidence="2" type="ORF">ABRZ02_03145</name>
    <name evidence="7" type="ORF">ABRZ03_02805</name>
    <name evidence="17" type="ORF">ABRZ05_05770</name>
    <name evidence="9" type="ORF">ABRZ06_07110</name>
    <name evidence="13" type="ORF">ABRZ08_12725</name>
    <name evidence="11" type="ORF">ABRZ10_07475</name>
    <name evidence="18" type="ORF">ABRZ11_05425</name>
    <name evidence="15" type="ORF">ABRZ12_11520</name>
</gene>
<accession>A0AB39E3Q7</accession>
<dbReference type="RefSeq" id="WP_368641693.1">
    <property type="nucleotide sequence ID" value="NZ_CP158253.1"/>
</dbReference>
<dbReference type="EMBL" id="CP158264">
    <property type="protein sequence ID" value="XDJ75509.1"/>
    <property type="molecule type" value="Genomic_DNA"/>
</dbReference>
<name>A0AB39E3Q7_9BURK</name>
<dbReference type="EMBL" id="CP158270">
    <property type="protein sequence ID" value="XDJ90279.1"/>
    <property type="molecule type" value="Genomic_DNA"/>
</dbReference>
<proteinExistence type="predicted"/>
<evidence type="ECO:0000313" key="12">
    <source>
        <dbReference type="EMBL" id="XDJ83335.1"/>
    </source>
</evidence>
<dbReference type="EMBL" id="CP158259">
    <property type="protein sequence ID" value="XDJ61085.1"/>
    <property type="molecule type" value="Genomic_DNA"/>
</dbReference>
<dbReference type="PROSITE" id="PS51257">
    <property type="entry name" value="PROKAR_LIPOPROTEIN"/>
    <property type="match status" value="1"/>
</dbReference>
<evidence type="ECO:0000313" key="16">
    <source>
        <dbReference type="EMBL" id="XDJ93511.1"/>
    </source>
</evidence>
<evidence type="ECO:0000313" key="2">
    <source>
        <dbReference type="EMBL" id="XDJ45297.1"/>
    </source>
</evidence>
<dbReference type="EMBL" id="CP158253">
    <property type="protein sequence ID" value="XDJ45297.1"/>
    <property type="molecule type" value="Genomic_DNA"/>
</dbReference>
<evidence type="ECO:0000313" key="13">
    <source>
        <dbReference type="EMBL" id="XDJ85044.1"/>
    </source>
</evidence>
<evidence type="ECO:0000313" key="7">
    <source>
        <dbReference type="EMBL" id="XDJ64299.1"/>
    </source>
</evidence>
<evidence type="ECO:0000313" key="8">
    <source>
        <dbReference type="EMBL" id="XDJ67422.1"/>
    </source>
</evidence>
<dbReference type="EMBL" id="CP158265">
    <property type="protein sequence ID" value="XDJ76038.1"/>
    <property type="molecule type" value="Genomic_DNA"/>
</dbReference>
<evidence type="ECO:0000313" key="11">
    <source>
        <dbReference type="EMBL" id="XDJ76038.1"/>
    </source>
</evidence>
<dbReference type="EMBL" id="CP158268">
    <property type="protein sequence ID" value="XDJ85044.1"/>
    <property type="molecule type" value="Genomic_DNA"/>
</dbReference>
<feature type="signal peptide" evidence="1">
    <location>
        <begin position="1"/>
        <end position="18"/>
    </location>
</feature>
<dbReference type="GeneID" id="93068510"/>
<dbReference type="EMBL" id="CP158269">
    <property type="protein sequence ID" value="XDJ88905.1"/>
    <property type="molecule type" value="Genomic_DNA"/>
</dbReference>
<dbReference type="InterPro" id="IPR021747">
    <property type="entry name" value="DUF3313"/>
</dbReference>
<sequence>MMKMLAAAACLALLTACAAPQPSRAPSETQSGFLHDYSLLMPDPQEPGFRHYTAPDLRPGQYRSFLVEDLSFIINTGQDYQALDTARLRELSDYYTSQMTAMLQARQYKIVKAAGPGVARLRVAVVGLAQVAPQFKVTDLVPAKMLFNVARMATDTSPHILRMSIEGEVLDSVSGRLLGATIDGRESGATVAGRTAAPSADQVHELIDFWVSRFGERLDRVAMR</sequence>
<dbReference type="EMBL" id="CP158272">
    <property type="protein sequence ID" value="XDJ99859.1"/>
    <property type="molecule type" value="Genomic_DNA"/>
</dbReference>
<dbReference type="EMBL" id="CP158260">
    <property type="protein sequence ID" value="XDJ64299.1"/>
    <property type="molecule type" value="Genomic_DNA"/>
</dbReference>
<dbReference type="EMBL" id="CP158273">
    <property type="protein sequence ID" value="XDJ97213.1"/>
    <property type="molecule type" value="Genomic_DNA"/>
</dbReference>
<protein>
    <submittedName>
        <fullName evidence="6">DUF3313 domain-containing protein</fullName>
    </submittedName>
</protein>
<dbReference type="EMBL" id="CP158261">
    <property type="protein sequence ID" value="XDJ67422.1"/>
    <property type="molecule type" value="Genomic_DNA"/>
</dbReference>
<evidence type="ECO:0000313" key="5">
    <source>
        <dbReference type="EMBL" id="XDJ58220.1"/>
    </source>
</evidence>
<dbReference type="EMBL" id="CP158271">
    <property type="protein sequence ID" value="XDJ93511.1"/>
    <property type="molecule type" value="Genomic_DNA"/>
</dbReference>
<evidence type="ECO:0000313" key="18">
    <source>
        <dbReference type="EMBL" id="XDJ99859.1"/>
    </source>
</evidence>
<dbReference type="KEGG" id="cgin:ABRZ00_13210"/>
<evidence type="ECO:0000313" key="10">
    <source>
        <dbReference type="EMBL" id="XDJ75509.1"/>
    </source>
</evidence>